<protein>
    <submittedName>
        <fullName evidence="1">Uncharacterized protein</fullName>
    </submittedName>
</protein>
<proteinExistence type="predicted"/>
<sequence>MDRQIILSVLVVAVLGFLGVLFLMPASIEDGPDRLPWRVSQDVAGRTQVFGFTIGETTLTEVRALFGEDGKVNLFQDPTQAEPFGVEAFFDQIHLQRLRADFVITLDVDQATLAAMYERGLRISQVGSGSRKIKLDPADVEILSSRPIRSISYLPKARLDNDLIEQRFGTPELRLTEPETDIVHWLYPERGMGIGRSPNGTVVIQYVDPDDFDRLLKPLQGAVPSEETPTPPET</sequence>
<dbReference type="EMBL" id="RBXL01000001">
    <property type="protein sequence ID" value="RKT47692.1"/>
    <property type="molecule type" value="Genomic_DNA"/>
</dbReference>
<evidence type="ECO:0000313" key="2">
    <source>
        <dbReference type="Proteomes" id="UP000274556"/>
    </source>
</evidence>
<dbReference type="AlphaFoldDB" id="A0A495VEA8"/>
<evidence type="ECO:0000313" key="1">
    <source>
        <dbReference type="EMBL" id="RKT47692.1"/>
    </source>
</evidence>
<dbReference type="OrthoDB" id="7057085at2"/>
<name>A0A495VEA8_9GAMM</name>
<comment type="caution">
    <text evidence="1">The sequence shown here is derived from an EMBL/GenBank/DDBJ whole genome shotgun (WGS) entry which is preliminary data.</text>
</comment>
<organism evidence="1 2">
    <name type="scientific">Thiocapsa rosea</name>
    <dbReference type="NCBI Taxonomy" id="69360"/>
    <lineage>
        <taxon>Bacteria</taxon>
        <taxon>Pseudomonadati</taxon>
        <taxon>Pseudomonadota</taxon>
        <taxon>Gammaproteobacteria</taxon>
        <taxon>Chromatiales</taxon>
        <taxon>Chromatiaceae</taxon>
        <taxon>Thiocapsa</taxon>
    </lineage>
</organism>
<gene>
    <name evidence="1" type="ORF">BDD21_5296</name>
</gene>
<dbReference type="Proteomes" id="UP000274556">
    <property type="component" value="Unassembled WGS sequence"/>
</dbReference>
<reference evidence="1 2" key="1">
    <citation type="submission" date="2018-10" db="EMBL/GenBank/DDBJ databases">
        <title>Genomic Encyclopedia of Archaeal and Bacterial Type Strains, Phase II (KMG-II): from individual species to whole genera.</title>
        <authorList>
            <person name="Goeker M."/>
        </authorList>
    </citation>
    <scope>NUCLEOTIDE SEQUENCE [LARGE SCALE GENOMIC DNA]</scope>
    <source>
        <strain evidence="1 2">DSM 235</strain>
    </source>
</reference>
<dbReference type="RefSeq" id="WP_120799619.1">
    <property type="nucleotide sequence ID" value="NZ_RBXL01000001.1"/>
</dbReference>
<accession>A0A495VEA8</accession>
<keyword evidence="2" id="KW-1185">Reference proteome</keyword>